<evidence type="ECO:0000313" key="1">
    <source>
        <dbReference type="EMBL" id="KAJ8373935.1"/>
    </source>
</evidence>
<dbReference type="Proteomes" id="UP001152622">
    <property type="component" value="Chromosome 2"/>
</dbReference>
<name>A0A9Q1J974_SYNKA</name>
<sequence length="134" mass="15003">MEESETNGRANIGLRVELQGRVRSSFKLLERPPHCCQTLTTGASPRRLHGMSLISMVTLVEMPEPSASAYFSHLPFGWRRKHYTEKGRKTCSVFGGNPCQAKQSGLRNRQSINTRLITWDAVRGETSAGEELQV</sequence>
<organism evidence="1 2">
    <name type="scientific">Synaphobranchus kaupii</name>
    <name type="common">Kaup's arrowtooth eel</name>
    <dbReference type="NCBI Taxonomy" id="118154"/>
    <lineage>
        <taxon>Eukaryota</taxon>
        <taxon>Metazoa</taxon>
        <taxon>Chordata</taxon>
        <taxon>Craniata</taxon>
        <taxon>Vertebrata</taxon>
        <taxon>Euteleostomi</taxon>
        <taxon>Actinopterygii</taxon>
        <taxon>Neopterygii</taxon>
        <taxon>Teleostei</taxon>
        <taxon>Anguilliformes</taxon>
        <taxon>Synaphobranchidae</taxon>
        <taxon>Synaphobranchus</taxon>
    </lineage>
</organism>
<comment type="caution">
    <text evidence="1">The sequence shown here is derived from an EMBL/GenBank/DDBJ whole genome shotgun (WGS) entry which is preliminary data.</text>
</comment>
<keyword evidence="2" id="KW-1185">Reference proteome</keyword>
<proteinExistence type="predicted"/>
<dbReference type="EMBL" id="JAINUF010000002">
    <property type="protein sequence ID" value="KAJ8373935.1"/>
    <property type="molecule type" value="Genomic_DNA"/>
</dbReference>
<gene>
    <name evidence="1" type="ORF">SKAU_G00045150</name>
</gene>
<reference evidence="1" key="1">
    <citation type="journal article" date="2023" name="Science">
        <title>Genome structures resolve the early diversification of teleost fishes.</title>
        <authorList>
            <person name="Parey E."/>
            <person name="Louis A."/>
            <person name="Montfort J."/>
            <person name="Bouchez O."/>
            <person name="Roques C."/>
            <person name="Iampietro C."/>
            <person name="Lluch J."/>
            <person name="Castinel A."/>
            <person name="Donnadieu C."/>
            <person name="Desvignes T."/>
            <person name="Floi Bucao C."/>
            <person name="Jouanno E."/>
            <person name="Wen M."/>
            <person name="Mejri S."/>
            <person name="Dirks R."/>
            <person name="Jansen H."/>
            <person name="Henkel C."/>
            <person name="Chen W.J."/>
            <person name="Zahm M."/>
            <person name="Cabau C."/>
            <person name="Klopp C."/>
            <person name="Thompson A.W."/>
            <person name="Robinson-Rechavi M."/>
            <person name="Braasch I."/>
            <person name="Lecointre G."/>
            <person name="Bobe J."/>
            <person name="Postlethwait J.H."/>
            <person name="Berthelot C."/>
            <person name="Roest Crollius H."/>
            <person name="Guiguen Y."/>
        </authorList>
    </citation>
    <scope>NUCLEOTIDE SEQUENCE</scope>
    <source>
        <strain evidence="1">WJC10195</strain>
    </source>
</reference>
<accession>A0A9Q1J974</accession>
<protein>
    <submittedName>
        <fullName evidence="1">Uncharacterized protein</fullName>
    </submittedName>
</protein>
<dbReference type="AlphaFoldDB" id="A0A9Q1J974"/>
<evidence type="ECO:0000313" key="2">
    <source>
        <dbReference type="Proteomes" id="UP001152622"/>
    </source>
</evidence>